<evidence type="ECO:0000313" key="2">
    <source>
        <dbReference type="Proteomes" id="UP000789375"/>
    </source>
</evidence>
<sequence>PEYLIGTSLKTHIADLESIISNEEFSTTLKKEDKVRPIWILFINGRPDENPKHMKNII</sequence>
<gene>
    <name evidence="1" type="ORF">FMOSSE_LOCUS7044</name>
</gene>
<name>A0A9N9BDW1_FUNMO</name>
<evidence type="ECO:0000313" key="1">
    <source>
        <dbReference type="EMBL" id="CAG8562805.1"/>
    </source>
</evidence>
<proteinExistence type="predicted"/>
<dbReference type="Proteomes" id="UP000789375">
    <property type="component" value="Unassembled WGS sequence"/>
</dbReference>
<accession>A0A9N9BDW1</accession>
<comment type="caution">
    <text evidence="1">The sequence shown here is derived from an EMBL/GenBank/DDBJ whole genome shotgun (WGS) entry which is preliminary data.</text>
</comment>
<keyword evidence="2" id="KW-1185">Reference proteome</keyword>
<protein>
    <submittedName>
        <fullName evidence="1">14902_t:CDS:1</fullName>
    </submittedName>
</protein>
<reference evidence="1" key="1">
    <citation type="submission" date="2021-06" db="EMBL/GenBank/DDBJ databases">
        <authorList>
            <person name="Kallberg Y."/>
            <person name="Tangrot J."/>
            <person name="Rosling A."/>
        </authorList>
    </citation>
    <scope>NUCLEOTIDE SEQUENCE</scope>
    <source>
        <strain evidence="1">87-6 pot B 2015</strain>
    </source>
</reference>
<dbReference type="AlphaFoldDB" id="A0A9N9BDW1"/>
<dbReference type="EMBL" id="CAJVPP010001578">
    <property type="protein sequence ID" value="CAG8562805.1"/>
    <property type="molecule type" value="Genomic_DNA"/>
</dbReference>
<feature type="non-terminal residue" evidence="1">
    <location>
        <position position="1"/>
    </location>
</feature>
<organism evidence="1 2">
    <name type="scientific">Funneliformis mosseae</name>
    <name type="common">Endomycorrhizal fungus</name>
    <name type="synonym">Glomus mosseae</name>
    <dbReference type="NCBI Taxonomy" id="27381"/>
    <lineage>
        <taxon>Eukaryota</taxon>
        <taxon>Fungi</taxon>
        <taxon>Fungi incertae sedis</taxon>
        <taxon>Mucoromycota</taxon>
        <taxon>Glomeromycotina</taxon>
        <taxon>Glomeromycetes</taxon>
        <taxon>Glomerales</taxon>
        <taxon>Glomeraceae</taxon>
        <taxon>Funneliformis</taxon>
    </lineage>
</organism>